<dbReference type="Gene3D" id="3.40.50.1820">
    <property type="entry name" value="alpha/beta hydrolase"/>
    <property type="match status" value="1"/>
</dbReference>
<evidence type="ECO:0000313" key="1">
    <source>
        <dbReference type="EMBL" id="KAF5193271.1"/>
    </source>
</evidence>
<keyword evidence="3" id="KW-1185">Reference proteome</keyword>
<dbReference type="SUPFAM" id="SSF53474">
    <property type="entry name" value="alpha/beta-Hydrolases"/>
    <property type="match status" value="1"/>
</dbReference>
<evidence type="ECO:0000313" key="2">
    <source>
        <dbReference type="EMBL" id="KAF5201251.1"/>
    </source>
</evidence>
<name>A0A7J6WV10_THATH</name>
<proteinExistence type="predicted"/>
<dbReference type="GO" id="GO:0016787">
    <property type="term" value="F:hydrolase activity"/>
    <property type="evidence" value="ECO:0007669"/>
    <property type="project" value="UniProtKB-KW"/>
</dbReference>
<sequence>AQITQQGKFESLHRDMIVGFGKWEFDPMDLENPFPNNEGSVHLWQGDQDLLVPITLQRYIAEKLPWIQYHELKDTGHFFPYAEGLGEAFLRAFLPEK</sequence>
<keyword evidence="2" id="KW-0378">Hydrolase</keyword>
<feature type="non-terminal residue" evidence="2">
    <location>
        <position position="1"/>
    </location>
</feature>
<protein>
    <submittedName>
        <fullName evidence="2">Alpha/beta-Hydrolases superfamily protein</fullName>
    </submittedName>
</protein>
<reference evidence="2 3" key="1">
    <citation type="submission" date="2020-06" db="EMBL/GenBank/DDBJ databases">
        <title>Transcriptomic and genomic resources for Thalictrum thalictroides and T. hernandezii: Facilitating candidate gene discovery in an emerging model plant lineage.</title>
        <authorList>
            <person name="Arias T."/>
            <person name="Riano-Pachon D.M."/>
            <person name="Di Stilio V.S."/>
        </authorList>
    </citation>
    <scope>NUCLEOTIDE SEQUENCE [LARGE SCALE GENOMIC DNA]</scope>
    <source>
        <strain evidence="3">cv. WT478/WT964</strain>
        <strain evidence="2">WT478/WT964</strain>
        <tissue evidence="2">Leaves</tissue>
    </source>
</reference>
<organism evidence="2 3">
    <name type="scientific">Thalictrum thalictroides</name>
    <name type="common">Rue-anemone</name>
    <name type="synonym">Anemone thalictroides</name>
    <dbReference type="NCBI Taxonomy" id="46969"/>
    <lineage>
        <taxon>Eukaryota</taxon>
        <taxon>Viridiplantae</taxon>
        <taxon>Streptophyta</taxon>
        <taxon>Embryophyta</taxon>
        <taxon>Tracheophyta</taxon>
        <taxon>Spermatophyta</taxon>
        <taxon>Magnoliopsida</taxon>
        <taxon>Ranunculales</taxon>
        <taxon>Ranunculaceae</taxon>
        <taxon>Thalictroideae</taxon>
        <taxon>Thalictrum</taxon>
    </lineage>
</organism>
<dbReference type="InterPro" id="IPR029058">
    <property type="entry name" value="AB_hydrolase_fold"/>
</dbReference>
<dbReference type="PANTHER" id="PTHR45763">
    <property type="entry name" value="HYDROLASE, ALPHA/BETA FOLD FAMILY PROTEIN, EXPRESSED-RELATED"/>
    <property type="match status" value="1"/>
</dbReference>
<evidence type="ECO:0000313" key="3">
    <source>
        <dbReference type="Proteomes" id="UP000554482"/>
    </source>
</evidence>
<dbReference type="AlphaFoldDB" id="A0A7J6WV10"/>
<dbReference type="PANTHER" id="PTHR45763:SF51">
    <property type="entry name" value="ALPHA_BETA-HYDROLASES SUPERFAMILY PROTEIN"/>
    <property type="match status" value="1"/>
</dbReference>
<dbReference type="Proteomes" id="UP000554482">
    <property type="component" value="Unassembled WGS sequence"/>
</dbReference>
<gene>
    <name evidence="2" type="ORF">FRX31_009162</name>
    <name evidence="1" type="ORF">FRX31_017142</name>
</gene>
<dbReference type="OrthoDB" id="294702at2759"/>
<dbReference type="EMBL" id="JABWDY010009696">
    <property type="protein sequence ID" value="KAF5201251.1"/>
    <property type="molecule type" value="Genomic_DNA"/>
</dbReference>
<dbReference type="EMBL" id="JABWDY010020286">
    <property type="protein sequence ID" value="KAF5193271.1"/>
    <property type="molecule type" value="Genomic_DNA"/>
</dbReference>
<comment type="caution">
    <text evidence="2">The sequence shown here is derived from an EMBL/GenBank/DDBJ whole genome shotgun (WGS) entry which is preliminary data.</text>
</comment>
<accession>A0A7J6WV10</accession>